<dbReference type="RefSeq" id="WP_179388440.1">
    <property type="nucleotide sequence ID" value="NZ_JACBYQ010000001.1"/>
</dbReference>
<feature type="transmembrane region" description="Helical" evidence="8">
    <location>
        <begin position="44"/>
        <end position="64"/>
    </location>
</feature>
<dbReference type="GO" id="GO:0006865">
    <property type="term" value="P:amino acid transport"/>
    <property type="evidence" value="ECO:0007669"/>
    <property type="project" value="UniProtKB-KW"/>
</dbReference>
<organism evidence="10 11">
    <name type="scientific">Psychromicrobium silvestre</name>
    <dbReference type="NCBI Taxonomy" id="1645614"/>
    <lineage>
        <taxon>Bacteria</taxon>
        <taxon>Bacillati</taxon>
        <taxon>Actinomycetota</taxon>
        <taxon>Actinomycetes</taxon>
        <taxon>Micrococcales</taxon>
        <taxon>Micrococcaceae</taxon>
        <taxon>Psychromicrobium</taxon>
    </lineage>
</organism>
<dbReference type="GO" id="GO:0055085">
    <property type="term" value="P:transmembrane transport"/>
    <property type="evidence" value="ECO:0007669"/>
    <property type="project" value="InterPro"/>
</dbReference>
<evidence type="ECO:0000313" key="11">
    <source>
        <dbReference type="Proteomes" id="UP000521748"/>
    </source>
</evidence>
<evidence type="ECO:0000259" key="9">
    <source>
        <dbReference type="Pfam" id="PF00324"/>
    </source>
</evidence>
<evidence type="ECO:0000256" key="5">
    <source>
        <dbReference type="ARBA" id="ARBA00022970"/>
    </source>
</evidence>
<dbReference type="PANTHER" id="PTHR43495:SF5">
    <property type="entry name" value="GAMMA-AMINOBUTYRIC ACID PERMEASE"/>
    <property type="match status" value="1"/>
</dbReference>
<feature type="transmembrane region" description="Helical" evidence="8">
    <location>
        <begin position="200"/>
        <end position="222"/>
    </location>
</feature>
<feature type="transmembrane region" description="Helical" evidence="8">
    <location>
        <begin position="98"/>
        <end position="123"/>
    </location>
</feature>
<evidence type="ECO:0000313" key="10">
    <source>
        <dbReference type="EMBL" id="NYE94711.1"/>
    </source>
</evidence>
<keyword evidence="11" id="KW-1185">Reference proteome</keyword>
<keyword evidence="5" id="KW-0029">Amino-acid transport</keyword>
<name>A0A7Y9LSD1_9MICC</name>
<evidence type="ECO:0000256" key="8">
    <source>
        <dbReference type="SAM" id="Phobius"/>
    </source>
</evidence>
<dbReference type="FunFam" id="1.20.1740.10:FF:000001">
    <property type="entry name" value="Amino acid permease"/>
    <property type="match status" value="1"/>
</dbReference>
<feature type="transmembrane region" description="Helical" evidence="8">
    <location>
        <begin position="155"/>
        <end position="180"/>
    </location>
</feature>
<comment type="caution">
    <text evidence="10">The sequence shown here is derived from an EMBL/GenBank/DDBJ whole genome shotgun (WGS) entry which is preliminary data.</text>
</comment>
<keyword evidence="4 8" id="KW-0812">Transmembrane</keyword>
<proteinExistence type="inferred from homology"/>
<protein>
    <submittedName>
        <fullName evidence="10">AAT family amino acid transporter</fullName>
    </submittedName>
</protein>
<feature type="transmembrane region" description="Helical" evidence="8">
    <location>
        <begin position="243"/>
        <end position="264"/>
    </location>
</feature>
<dbReference type="InterPro" id="IPR004840">
    <property type="entry name" value="Amino_acid_permease_CS"/>
</dbReference>
<dbReference type="Pfam" id="PF00324">
    <property type="entry name" value="AA_permease"/>
    <property type="match status" value="1"/>
</dbReference>
<evidence type="ECO:0000256" key="2">
    <source>
        <dbReference type="ARBA" id="ARBA00008583"/>
    </source>
</evidence>
<comment type="similarity">
    <text evidence="2">Belongs to the amino acid-polyamine-organocation (APC) superfamily. Amino acid transporter (AAT) (TC 2.A.3.1) family.</text>
</comment>
<evidence type="ECO:0000256" key="4">
    <source>
        <dbReference type="ARBA" id="ARBA00022692"/>
    </source>
</evidence>
<keyword evidence="7 8" id="KW-0472">Membrane</keyword>
<dbReference type="Gene3D" id="1.20.1740.10">
    <property type="entry name" value="Amino acid/polyamine transporter I"/>
    <property type="match status" value="1"/>
</dbReference>
<feature type="transmembrane region" description="Helical" evidence="8">
    <location>
        <begin position="21"/>
        <end position="38"/>
    </location>
</feature>
<evidence type="ECO:0000256" key="6">
    <source>
        <dbReference type="ARBA" id="ARBA00022989"/>
    </source>
</evidence>
<keyword evidence="6 8" id="KW-1133">Transmembrane helix</keyword>
<feature type="transmembrane region" description="Helical" evidence="8">
    <location>
        <begin position="405"/>
        <end position="423"/>
    </location>
</feature>
<dbReference type="InterPro" id="IPR004841">
    <property type="entry name" value="AA-permease/SLC12A_dom"/>
</dbReference>
<comment type="subcellular location">
    <subcellularLocation>
        <location evidence="1">Membrane</location>
        <topology evidence="1">Multi-pass membrane protein</topology>
    </subcellularLocation>
</comment>
<evidence type="ECO:0000256" key="3">
    <source>
        <dbReference type="ARBA" id="ARBA00022448"/>
    </source>
</evidence>
<dbReference type="PROSITE" id="PS00218">
    <property type="entry name" value="AMINO_ACID_PERMEASE_1"/>
    <property type="match status" value="1"/>
</dbReference>
<feature type="transmembrane region" description="Helical" evidence="8">
    <location>
        <begin position="429"/>
        <end position="449"/>
    </location>
</feature>
<dbReference type="GO" id="GO:0016020">
    <property type="term" value="C:membrane"/>
    <property type="evidence" value="ECO:0007669"/>
    <property type="project" value="UniProtKB-SubCell"/>
</dbReference>
<accession>A0A7Y9LSD1</accession>
<feature type="transmembrane region" description="Helical" evidence="8">
    <location>
        <begin position="333"/>
        <end position="354"/>
    </location>
</feature>
<feature type="domain" description="Amino acid permease/ SLC12A" evidence="9">
    <location>
        <begin position="21"/>
        <end position="447"/>
    </location>
</feature>
<reference evidence="10 11" key="1">
    <citation type="submission" date="2020-07" db="EMBL/GenBank/DDBJ databases">
        <title>Sequencing the genomes of 1000 actinobacteria strains.</title>
        <authorList>
            <person name="Klenk H.-P."/>
        </authorList>
    </citation>
    <scope>NUCLEOTIDE SEQUENCE [LARGE SCALE GENOMIC DNA]</scope>
    <source>
        <strain evidence="10 11">DSM 102047</strain>
    </source>
</reference>
<dbReference type="EMBL" id="JACBYQ010000001">
    <property type="protein sequence ID" value="NYE94711.1"/>
    <property type="molecule type" value="Genomic_DNA"/>
</dbReference>
<evidence type="ECO:0000256" key="7">
    <source>
        <dbReference type="ARBA" id="ARBA00023136"/>
    </source>
</evidence>
<dbReference type="PIRSF" id="PIRSF006060">
    <property type="entry name" value="AA_transporter"/>
    <property type="match status" value="1"/>
</dbReference>
<keyword evidence="3" id="KW-0813">Transport</keyword>
<dbReference type="Proteomes" id="UP000521748">
    <property type="component" value="Unassembled WGS sequence"/>
</dbReference>
<feature type="transmembrane region" description="Helical" evidence="8">
    <location>
        <begin position="291"/>
        <end position="313"/>
    </location>
</feature>
<dbReference type="AlphaFoldDB" id="A0A7Y9LSD1"/>
<feature type="transmembrane region" description="Helical" evidence="8">
    <location>
        <begin position="360"/>
        <end position="385"/>
    </location>
</feature>
<sequence>MTNASTEKPATLSRGLKSRQLIMMALGSSIGTGLFIGSGKAIGVAGPAVLISFLIAGAILILVMRMLGEMAAAHPNSGAFSYYAEKAMGRVAGATVGWLWWVQIVVVVAAEATGAAAILGGLWSFLPQWLLTLAFMVLFTVINLLGVGKFGQLEFWFAILKVAVIVIFLVVGVLLITGLIPSDSGPGFANLFSHGGFLPTGWAGMAAGLLIVIFAFGGTELVTIAAAETENAEHNVGRAIRSVVWRILVFYIGSVLVMVTVLPWDSPATANPFASVLAAAHLPYAEEVTTLVIAVAVLSALNANLYGSSRMIFSLSERGMAPKFLSKVTERKVPLAAVLASVLFGFVTVILNFIDPEHILSILLQLVGSTALMMWISTVVSQLILRRRADAAGEKLAVPMWGFPYLSWLAMLLIAGILLLGFLDSAVRIQVLGTFALTALIALLNWIGLRRSRTTAEPETLSNLPS</sequence>
<evidence type="ECO:0000256" key="1">
    <source>
        <dbReference type="ARBA" id="ARBA00004141"/>
    </source>
</evidence>
<dbReference type="PANTHER" id="PTHR43495">
    <property type="entry name" value="GABA PERMEASE"/>
    <property type="match status" value="1"/>
</dbReference>
<feature type="transmembrane region" description="Helical" evidence="8">
    <location>
        <begin position="129"/>
        <end position="148"/>
    </location>
</feature>
<gene>
    <name evidence="10" type="ORF">FHU41_000932</name>
</gene>